<evidence type="ECO:0000256" key="7">
    <source>
        <dbReference type="ARBA" id="ARBA00022603"/>
    </source>
</evidence>
<dbReference type="RefSeq" id="WP_108290950.1">
    <property type="nucleotide sequence ID" value="NZ_CAAAIR010000010.1"/>
</dbReference>
<evidence type="ECO:0000256" key="10">
    <source>
        <dbReference type="ARBA" id="ARBA00025699"/>
    </source>
</evidence>
<dbReference type="InterPro" id="IPR046886">
    <property type="entry name" value="RsmE_MTase_dom"/>
</dbReference>
<dbReference type="Gene3D" id="2.40.240.20">
    <property type="entry name" value="Hypothetical PUA domain-like, domain 1"/>
    <property type="match status" value="1"/>
</dbReference>
<feature type="domain" description="Ribosomal RNA small subunit methyltransferase E methyltransferase" evidence="13">
    <location>
        <begin position="75"/>
        <end position="237"/>
    </location>
</feature>
<comment type="function">
    <text evidence="10 12">Specifically methylates the N3 position of the uracil ring of uridine 1498 (m3U1498) in 16S rRNA. Acts on the fully assembled 30S ribosomal subunit.</text>
</comment>
<dbReference type="EC" id="2.1.1.193" evidence="3 12"/>
<dbReference type="InterPro" id="IPR006700">
    <property type="entry name" value="RsmE"/>
</dbReference>
<dbReference type="NCBIfam" id="NF008692">
    <property type="entry name" value="PRK11713.1-5"/>
    <property type="match status" value="1"/>
</dbReference>
<gene>
    <name evidence="16" type="ORF">D6J04_10195</name>
    <name evidence="15" type="ORF">DB745_02385</name>
    <name evidence="17" type="ORF">DIZ81_02380</name>
</gene>
<accession>A0A3A5LGR9</accession>
<keyword evidence="6 12" id="KW-0698">rRNA processing</keyword>
<dbReference type="Proteomes" id="UP000251035">
    <property type="component" value="Unassembled WGS sequence"/>
</dbReference>
<evidence type="ECO:0000256" key="11">
    <source>
        <dbReference type="ARBA" id="ARBA00047944"/>
    </source>
</evidence>
<dbReference type="Pfam" id="PF04452">
    <property type="entry name" value="Methyltrans_RNA"/>
    <property type="match status" value="1"/>
</dbReference>
<feature type="domain" description="Ribosomal RNA small subunit methyltransferase E PUA-like" evidence="14">
    <location>
        <begin position="20"/>
        <end position="66"/>
    </location>
</feature>
<keyword evidence="7 12" id="KW-0489">Methyltransferase</keyword>
<comment type="catalytic activity">
    <reaction evidence="11 12">
        <text>uridine(1498) in 16S rRNA + S-adenosyl-L-methionine = N(3)-methyluridine(1498) in 16S rRNA + S-adenosyl-L-homocysteine + H(+)</text>
        <dbReference type="Rhea" id="RHEA:42920"/>
        <dbReference type="Rhea" id="RHEA-COMP:10283"/>
        <dbReference type="Rhea" id="RHEA-COMP:10284"/>
        <dbReference type="ChEBI" id="CHEBI:15378"/>
        <dbReference type="ChEBI" id="CHEBI:57856"/>
        <dbReference type="ChEBI" id="CHEBI:59789"/>
        <dbReference type="ChEBI" id="CHEBI:65315"/>
        <dbReference type="ChEBI" id="CHEBI:74502"/>
        <dbReference type="EC" id="2.1.1.193"/>
    </reaction>
</comment>
<evidence type="ECO:0000256" key="5">
    <source>
        <dbReference type="ARBA" id="ARBA00022490"/>
    </source>
</evidence>
<dbReference type="EMBL" id="QCXM01000002">
    <property type="protein sequence ID" value="PUT48887.1"/>
    <property type="molecule type" value="Genomic_DNA"/>
</dbReference>
<evidence type="ECO:0000256" key="8">
    <source>
        <dbReference type="ARBA" id="ARBA00022679"/>
    </source>
</evidence>
<organism evidence="16 19">
    <name type="scientific">Legionella taurinensis</name>
    <dbReference type="NCBI Taxonomy" id="70611"/>
    <lineage>
        <taxon>Bacteria</taxon>
        <taxon>Pseudomonadati</taxon>
        <taxon>Pseudomonadota</taxon>
        <taxon>Gammaproteobacteria</taxon>
        <taxon>Legionellales</taxon>
        <taxon>Legionellaceae</taxon>
        <taxon>Legionella</taxon>
    </lineage>
</organism>
<reference evidence="17 20" key="2">
    <citation type="submission" date="2018-04" db="EMBL/GenBank/DDBJ databases">
        <title>Whole genome sequence comparison of clinical and drinking water Legionella pneumophila isolates.</title>
        <authorList>
            <person name="Garner E."/>
        </authorList>
    </citation>
    <scope>NUCLEOTIDE SEQUENCE [LARGE SCALE GENOMIC DNA]</scope>
    <source>
        <strain evidence="17 20">WH02</strain>
    </source>
</reference>
<dbReference type="GO" id="GO:0005737">
    <property type="term" value="C:cytoplasm"/>
    <property type="evidence" value="ECO:0007669"/>
    <property type="project" value="UniProtKB-SubCell"/>
</dbReference>
<dbReference type="GO" id="GO:0070475">
    <property type="term" value="P:rRNA base methylation"/>
    <property type="evidence" value="ECO:0007669"/>
    <property type="project" value="TreeGrafter"/>
</dbReference>
<evidence type="ECO:0000256" key="2">
    <source>
        <dbReference type="ARBA" id="ARBA00005528"/>
    </source>
</evidence>
<dbReference type="PANTHER" id="PTHR30027:SF3">
    <property type="entry name" value="16S RRNA (URACIL(1498)-N(3))-METHYLTRANSFERASE"/>
    <property type="match status" value="1"/>
</dbReference>
<dbReference type="SUPFAM" id="SSF88697">
    <property type="entry name" value="PUA domain-like"/>
    <property type="match status" value="1"/>
</dbReference>
<evidence type="ECO:0000259" key="13">
    <source>
        <dbReference type="Pfam" id="PF04452"/>
    </source>
</evidence>
<evidence type="ECO:0000256" key="6">
    <source>
        <dbReference type="ARBA" id="ARBA00022552"/>
    </source>
</evidence>
<keyword evidence="9 12" id="KW-0949">S-adenosyl-L-methionine</keyword>
<reference evidence="16 19" key="3">
    <citation type="submission" date="2018-09" db="EMBL/GenBank/DDBJ databases">
        <title>Draft genome sequences of Legionella taurinensis isolated from water samples.</title>
        <authorList>
            <person name="Chakeri A."/>
            <person name="Allerberger F."/>
            <person name="Kundi M."/>
            <person name="Ruppitsch W."/>
            <person name="Schmid D."/>
        </authorList>
    </citation>
    <scope>NUCLEOTIDE SEQUENCE [LARGE SCALE GENOMIC DNA]</scope>
    <source>
        <strain evidence="16 19">4570-18-6</strain>
    </source>
</reference>
<protein>
    <recommendedName>
        <fullName evidence="4 12">Ribosomal RNA small subunit methyltransferase E</fullName>
        <ecNumber evidence="3 12">2.1.1.193</ecNumber>
    </recommendedName>
</protein>
<proteinExistence type="inferred from homology"/>
<dbReference type="InterPro" id="IPR046887">
    <property type="entry name" value="RsmE_PUA-like"/>
</dbReference>
<evidence type="ECO:0000313" key="18">
    <source>
        <dbReference type="Proteomes" id="UP000251035"/>
    </source>
</evidence>
<dbReference type="GO" id="GO:0070042">
    <property type="term" value="F:rRNA (uridine-N3-)-methyltransferase activity"/>
    <property type="evidence" value="ECO:0007669"/>
    <property type="project" value="TreeGrafter"/>
</dbReference>
<evidence type="ECO:0000313" key="20">
    <source>
        <dbReference type="Proteomes" id="UP000306421"/>
    </source>
</evidence>
<comment type="caution">
    <text evidence="16">The sequence shown here is derived from an EMBL/GenBank/DDBJ whole genome shotgun (WGS) entry which is preliminary data.</text>
</comment>
<reference evidence="15 18" key="1">
    <citation type="submission" date="2018-04" db="EMBL/GenBank/DDBJ databases">
        <title>Whole genome sequence comparison of clinical and drinking water Legionella pneumophila isolates associated with the Flint Water Crisis.</title>
        <authorList>
            <person name="Garner E."/>
            <person name="Brown C."/>
            <person name="Schwake O."/>
            <person name="Coil D."/>
            <person name="Jospin G."/>
            <person name="Eisen J."/>
            <person name="Edwards M."/>
            <person name="Pruden A."/>
        </authorList>
    </citation>
    <scope>NUCLEOTIDE SEQUENCE [LARGE SCALE GENOMIC DNA]</scope>
    <source>
        <strain evidence="15 18">Genessee03</strain>
    </source>
</reference>
<dbReference type="CDD" id="cd18084">
    <property type="entry name" value="RsmE-like"/>
    <property type="match status" value="1"/>
</dbReference>
<evidence type="ECO:0000313" key="16">
    <source>
        <dbReference type="EMBL" id="RJT45957.1"/>
    </source>
</evidence>
<sequence>MRDVRIYQPGDYLAGQELTLTEEAGQHIGVVLRMQPGEVLTLFSGDNREFKAEITAVHKKRVTVRLKDVERVNRESPLRLHLAQGISKGDRMEWVVQKAVELGVASISPVFTARCAVKLDASRLDKKQAQWQAIAVAACEQCGRNQVPLVHSPLSFHEVLLKRNGFPAFILQPGALHHYRSYSNLHVEEAMLLIGPEGGLSPSESDEAQQAGFLPLSLGPRILRTETAAITAISVLQAVWGDL</sequence>
<dbReference type="EMBL" id="QFGG01000002">
    <property type="protein sequence ID" value="TID45651.1"/>
    <property type="molecule type" value="Genomic_DNA"/>
</dbReference>
<dbReference type="EMBL" id="QZWB01000010">
    <property type="protein sequence ID" value="RJT45957.1"/>
    <property type="molecule type" value="Genomic_DNA"/>
</dbReference>
<dbReference type="InterPro" id="IPR015947">
    <property type="entry name" value="PUA-like_sf"/>
</dbReference>
<dbReference type="PANTHER" id="PTHR30027">
    <property type="entry name" value="RIBOSOMAL RNA SMALL SUBUNIT METHYLTRANSFERASE E"/>
    <property type="match status" value="1"/>
</dbReference>
<evidence type="ECO:0000256" key="3">
    <source>
        <dbReference type="ARBA" id="ARBA00012328"/>
    </source>
</evidence>
<evidence type="ECO:0000256" key="1">
    <source>
        <dbReference type="ARBA" id="ARBA00004496"/>
    </source>
</evidence>
<dbReference type="Proteomes" id="UP000306421">
    <property type="component" value="Unassembled WGS sequence"/>
</dbReference>
<comment type="subcellular location">
    <subcellularLocation>
        <location evidence="1 12">Cytoplasm</location>
    </subcellularLocation>
</comment>
<dbReference type="AlphaFoldDB" id="A0A3A5LGR9"/>
<dbReference type="PIRSF" id="PIRSF015601">
    <property type="entry name" value="MTase_slr0722"/>
    <property type="match status" value="1"/>
</dbReference>
<evidence type="ECO:0000313" key="17">
    <source>
        <dbReference type="EMBL" id="TID45651.1"/>
    </source>
</evidence>
<dbReference type="Proteomes" id="UP000270757">
    <property type="component" value="Unassembled WGS sequence"/>
</dbReference>
<keyword evidence="5 12" id="KW-0963">Cytoplasm</keyword>
<dbReference type="SUPFAM" id="SSF75217">
    <property type="entry name" value="alpha/beta knot"/>
    <property type="match status" value="1"/>
</dbReference>
<keyword evidence="8 12" id="KW-0808">Transferase</keyword>
<evidence type="ECO:0000313" key="19">
    <source>
        <dbReference type="Proteomes" id="UP000270757"/>
    </source>
</evidence>
<dbReference type="Pfam" id="PF20260">
    <property type="entry name" value="PUA_4"/>
    <property type="match status" value="1"/>
</dbReference>
<evidence type="ECO:0000256" key="9">
    <source>
        <dbReference type="ARBA" id="ARBA00022691"/>
    </source>
</evidence>
<dbReference type="NCBIfam" id="TIGR00046">
    <property type="entry name" value="RsmE family RNA methyltransferase"/>
    <property type="match status" value="1"/>
</dbReference>
<evidence type="ECO:0000256" key="12">
    <source>
        <dbReference type="PIRNR" id="PIRNR015601"/>
    </source>
</evidence>
<evidence type="ECO:0000313" key="15">
    <source>
        <dbReference type="EMBL" id="PUT48887.1"/>
    </source>
</evidence>
<dbReference type="Gene3D" id="3.40.1280.10">
    <property type="match status" value="1"/>
</dbReference>
<evidence type="ECO:0000256" key="4">
    <source>
        <dbReference type="ARBA" id="ARBA00013673"/>
    </source>
</evidence>
<comment type="similarity">
    <text evidence="2 12">Belongs to the RNA methyltransferase RsmE family.</text>
</comment>
<dbReference type="InterPro" id="IPR029028">
    <property type="entry name" value="Alpha/beta_knot_MTases"/>
</dbReference>
<name>A0A3A5LGR9_9GAMM</name>
<dbReference type="InterPro" id="IPR029026">
    <property type="entry name" value="tRNA_m1G_MTases_N"/>
</dbReference>
<keyword evidence="18" id="KW-1185">Reference proteome</keyword>
<dbReference type="OrthoDB" id="9815641at2"/>
<evidence type="ECO:0000259" key="14">
    <source>
        <dbReference type="Pfam" id="PF20260"/>
    </source>
</evidence>
<dbReference type="GeneID" id="48948639"/>